<proteinExistence type="inferred from homology"/>
<dbReference type="RefSeq" id="WP_167961604.1">
    <property type="nucleotide sequence ID" value="NZ_CP050831.1"/>
</dbReference>
<evidence type="ECO:0000256" key="6">
    <source>
        <dbReference type="ARBA" id="ARBA00023239"/>
    </source>
</evidence>
<protein>
    <submittedName>
        <fullName evidence="12">Polysaccharide lyase 8 family protein</fullName>
    </submittedName>
</protein>
<dbReference type="SUPFAM" id="SSF49863">
    <property type="entry name" value="Hyaluronate lyase-like, C-terminal domain"/>
    <property type="match status" value="1"/>
</dbReference>
<feature type="active site" evidence="7">
    <location>
        <position position="244"/>
    </location>
</feature>
<keyword evidence="13" id="KW-1185">Reference proteome</keyword>
<evidence type="ECO:0000259" key="9">
    <source>
        <dbReference type="Pfam" id="PF02278"/>
    </source>
</evidence>
<dbReference type="Pfam" id="PF02884">
    <property type="entry name" value="Lyase_8_C"/>
    <property type="match status" value="1"/>
</dbReference>
<accession>A0A6H0KLP4</accession>
<dbReference type="PANTHER" id="PTHR38481">
    <property type="entry name" value="HYALURONATE LYASE"/>
    <property type="match status" value="1"/>
</dbReference>
<feature type="domain" description="Polysaccharide lyase family 8 C-terminal" evidence="10">
    <location>
        <begin position="618"/>
        <end position="686"/>
    </location>
</feature>
<dbReference type="Pfam" id="PF02278">
    <property type="entry name" value="Lyase_8"/>
    <property type="match status" value="1"/>
</dbReference>
<dbReference type="GO" id="GO:0030246">
    <property type="term" value="F:carbohydrate binding"/>
    <property type="evidence" value="ECO:0007669"/>
    <property type="project" value="InterPro"/>
</dbReference>
<dbReference type="SUPFAM" id="SSF48230">
    <property type="entry name" value="Chondroitin AC/alginate lyase"/>
    <property type="match status" value="1"/>
</dbReference>
<feature type="chain" id="PRO_5026302844" evidence="8">
    <location>
        <begin position="23"/>
        <end position="725"/>
    </location>
</feature>
<evidence type="ECO:0000256" key="8">
    <source>
        <dbReference type="SAM" id="SignalP"/>
    </source>
</evidence>
<feature type="domain" description="Polysaccharide lyase 8 N-terminal alpha-helical" evidence="11">
    <location>
        <begin position="36"/>
        <end position="334"/>
    </location>
</feature>
<dbReference type="InterPro" id="IPR014718">
    <property type="entry name" value="GH-type_carb-bd"/>
</dbReference>
<dbReference type="KEGG" id="bfc:BacF7301_07350"/>
<evidence type="ECO:0000256" key="7">
    <source>
        <dbReference type="PIRSR" id="PIRSR638970-1"/>
    </source>
</evidence>
<keyword evidence="6 12" id="KW-0456">Lyase</keyword>
<evidence type="ECO:0000256" key="1">
    <source>
        <dbReference type="ARBA" id="ARBA00001913"/>
    </source>
</evidence>
<dbReference type="InterPro" id="IPR012970">
    <property type="entry name" value="Lyase_8_alpha_N"/>
</dbReference>
<feature type="signal peptide" evidence="8">
    <location>
        <begin position="1"/>
        <end position="22"/>
    </location>
</feature>
<evidence type="ECO:0000313" key="12">
    <source>
        <dbReference type="EMBL" id="QIU93971.1"/>
    </source>
</evidence>
<comment type="cofactor">
    <cofactor evidence="1">
        <name>Ca(2+)</name>
        <dbReference type="ChEBI" id="CHEBI:29108"/>
    </cofactor>
</comment>
<evidence type="ECO:0000256" key="2">
    <source>
        <dbReference type="ARBA" id="ARBA00006699"/>
    </source>
</evidence>
<dbReference type="GO" id="GO:0005975">
    <property type="term" value="P:carbohydrate metabolic process"/>
    <property type="evidence" value="ECO:0007669"/>
    <property type="project" value="InterPro"/>
</dbReference>
<dbReference type="GO" id="GO:0016837">
    <property type="term" value="F:carbon-oxygen lyase activity, acting on polysaccharides"/>
    <property type="evidence" value="ECO:0007669"/>
    <property type="project" value="UniProtKB-ARBA"/>
</dbReference>
<dbReference type="EMBL" id="CP050831">
    <property type="protein sequence ID" value="QIU93971.1"/>
    <property type="molecule type" value="Genomic_DNA"/>
</dbReference>
<dbReference type="InterPro" id="IPR008929">
    <property type="entry name" value="Chondroitin_lyas"/>
</dbReference>
<feature type="active site" evidence="7">
    <location>
        <position position="235"/>
    </location>
</feature>
<dbReference type="CDD" id="cd01083">
    <property type="entry name" value="GAG_Lyase"/>
    <property type="match status" value="1"/>
</dbReference>
<comment type="similarity">
    <text evidence="2">Belongs to the polysaccharide lyase 8 family.</text>
</comment>
<dbReference type="PANTHER" id="PTHR38481:SF1">
    <property type="entry name" value="HYALURONATE LYASE"/>
    <property type="match status" value="1"/>
</dbReference>
<dbReference type="InterPro" id="IPR004103">
    <property type="entry name" value="Lyase_8_C"/>
</dbReference>
<name>A0A6H0KLP4_9BACE</name>
<dbReference type="GO" id="GO:0005576">
    <property type="term" value="C:extracellular region"/>
    <property type="evidence" value="ECO:0007669"/>
    <property type="project" value="InterPro"/>
</dbReference>
<dbReference type="InterPro" id="IPR003159">
    <property type="entry name" value="Lyase_8_central_dom"/>
</dbReference>
<dbReference type="Gene3D" id="2.70.98.10">
    <property type="match status" value="1"/>
</dbReference>
<evidence type="ECO:0000256" key="4">
    <source>
        <dbReference type="ARBA" id="ARBA00022729"/>
    </source>
</evidence>
<organism evidence="12 13">
    <name type="scientific">Bacteroides faecium</name>
    <dbReference type="NCBI Taxonomy" id="2715212"/>
    <lineage>
        <taxon>Bacteria</taxon>
        <taxon>Pseudomonadati</taxon>
        <taxon>Bacteroidota</taxon>
        <taxon>Bacteroidia</taxon>
        <taxon>Bacteroidales</taxon>
        <taxon>Bacteroidaceae</taxon>
        <taxon>Bacteroides</taxon>
    </lineage>
</organism>
<dbReference type="Pfam" id="PF08124">
    <property type="entry name" value="Lyase_8_N"/>
    <property type="match status" value="1"/>
</dbReference>
<keyword evidence="5" id="KW-0106">Calcium</keyword>
<dbReference type="Gene3D" id="2.60.220.10">
    <property type="entry name" value="Polysaccharide lyase family 8-like, C-terminal"/>
    <property type="match status" value="1"/>
</dbReference>
<dbReference type="InterPro" id="IPR038970">
    <property type="entry name" value="Lyase_8"/>
</dbReference>
<keyword evidence="4 8" id="KW-0732">Signal</keyword>
<evidence type="ECO:0000256" key="3">
    <source>
        <dbReference type="ARBA" id="ARBA00011245"/>
    </source>
</evidence>
<sequence>MKFVCRIILFSLLILGTSTTVATESSQNVIKTSSLSVQDEFETLMEKIREDFAQNPLIDEVLNKYDTNKGCFTDVDYSRRDRTNWEPLTHIDRLYDFAFAYTNPQNTYYQNEDIYNKIVKGLEYWYERNPHCNNWWYNQIAEPQKIGILLVQMRIGKKQIPSALETKTLQRIRKEGGDPAKWTGANRTDIALHWIYRSCLEKNETDLKTALDNAYSPIEYTVKEGFQHDNSYFQHGVQLYIGGYGDEILKGTTQVAMYTQGTRYALSTEKIRILSKFMRGTYYQTIRGQHMLFDVLGRGISRKDITDKSATALFAKRMIVLDPEHADEYKAIIARLKGEQPAESKLQPLHTHYFRGDYTLHVRPGYTFDVRMVSTRTMRCEYGNGENLKTYFLSDGCTNIVTQGNEYANILPVWNWCRIPGTTAPQLDTIPMAASDWQTRGTSTFAGGVSDSIYGVSAYAYMDNYAGVNTGAKKAWFFFDNEVVCLGAGINSTSHAPIYTTINQCLLNDKNILVSQDKKQTAIKKGEFSYDSPDWTLHNGIGYIFPQGGRIYLNNEQQTGSWYDINHTESKEIQHREVFTLGFDHGTTPHNATYAYIIIPGITSARQMETYNKKNPVEILVNTDSMQIVRHKKLNIWQMVFYRKGTFTHKEITVKVDKACTLMLKNIYQNNAELHIADPAQSQSCVKVDVCIPKVSKDTRSILCDFENTGIYAGASKKYLLYKKQ</sequence>
<dbReference type="Proteomes" id="UP000501780">
    <property type="component" value="Chromosome"/>
</dbReference>
<dbReference type="InterPro" id="IPR011071">
    <property type="entry name" value="Lyase_8-like_C"/>
</dbReference>
<feature type="active site" evidence="7">
    <location>
        <position position="298"/>
    </location>
</feature>
<dbReference type="SUPFAM" id="SSF74650">
    <property type="entry name" value="Galactose mutarotase-like"/>
    <property type="match status" value="1"/>
</dbReference>
<dbReference type="InterPro" id="IPR011013">
    <property type="entry name" value="Gal_mutarotase_sf_dom"/>
</dbReference>
<feature type="domain" description="Polysaccharide lyase family 8 central" evidence="9">
    <location>
        <begin position="350"/>
        <end position="602"/>
    </location>
</feature>
<evidence type="ECO:0000256" key="5">
    <source>
        <dbReference type="ARBA" id="ARBA00022837"/>
    </source>
</evidence>
<reference evidence="12 13" key="1">
    <citation type="submission" date="2020-03" db="EMBL/GenBank/DDBJ databases">
        <title>Genomic analysis of Bacteroides faecium CBA7301.</title>
        <authorList>
            <person name="Kim J."/>
            <person name="Roh S.W."/>
        </authorList>
    </citation>
    <scope>NUCLEOTIDE SEQUENCE [LARGE SCALE GENOMIC DNA]</scope>
    <source>
        <strain evidence="12 13">CBA7301</strain>
    </source>
</reference>
<gene>
    <name evidence="12" type="ORF">BacF7301_07350</name>
</gene>
<evidence type="ECO:0000313" key="13">
    <source>
        <dbReference type="Proteomes" id="UP000501780"/>
    </source>
</evidence>
<comment type="subunit">
    <text evidence="3">Monomer.</text>
</comment>
<evidence type="ECO:0000259" key="10">
    <source>
        <dbReference type="Pfam" id="PF02884"/>
    </source>
</evidence>
<evidence type="ECO:0000259" key="11">
    <source>
        <dbReference type="Pfam" id="PF08124"/>
    </source>
</evidence>
<dbReference type="Gene3D" id="1.50.10.100">
    <property type="entry name" value="Chondroitin AC/alginate lyase"/>
    <property type="match status" value="1"/>
</dbReference>
<dbReference type="AlphaFoldDB" id="A0A6H0KLP4"/>